<organism evidence="1 2">
    <name type="scientific">Hafnia psychrotolerans</name>
    <dbReference type="NCBI Taxonomy" id="1477018"/>
    <lineage>
        <taxon>Bacteria</taxon>
        <taxon>Pseudomonadati</taxon>
        <taxon>Pseudomonadota</taxon>
        <taxon>Gammaproteobacteria</taxon>
        <taxon>Enterobacterales</taxon>
        <taxon>Hafniaceae</taxon>
        <taxon>Hafnia</taxon>
    </lineage>
</organism>
<evidence type="ECO:0000313" key="2">
    <source>
        <dbReference type="Proteomes" id="UP000627464"/>
    </source>
</evidence>
<dbReference type="Proteomes" id="UP000627464">
    <property type="component" value="Unassembled WGS sequence"/>
</dbReference>
<reference evidence="2" key="1">
    <citation type="journal article" date="2019" name="Int. J. Syst. Evol. Microbiol.">
        <title>The Global Catalogue of Microorganisms (GCM) 10K type strain sequencing project: providing services to taxonomists for standard genome sequencing and annotation.</title>
        <authorList>
            <consortium name="The Broad Institute Genomics Platform"/>
            <consortium name="The Broad Institute Genome Sequencing Center for Infectious Disease"/>
            <person name="Wu L."/>
            <person name="Ma J."/>
        </authorList>
    </citation>
    <scope>NUCLEOTIDE SEQUENCE [LARGE SCALE GENOMIC DNA]</scope>
    <source>
        <strain evidence="2">CGMCC 1.12806</strain>
    </source>
</reference>
<evidence type="ECO:0000313" key="1">
    <source>
        <dbReference type="EMBL" id="GGA32769.1"/>
    </source>
</evidence>
<name>A0ABQ1FY40_9GAMM</name>
<gene>
    <name evidence="1" type="ORF">GCM10011328_04480</name>
</gene>
<keyword evidence="2" id="KW-1185">Reference proteome</keyword>
<comment type="caution">
    <text evidence="1">The sequence shown here is derived from an EMBL/GenBank/DDBJ whole genome shotgun (WGS) entry which is preliminary data.</text>
</comment>
<sequence>MDPVFNSCGCTKMVNIMVWVEGAYVARLNDQQMTDISNDVLKNQRNAAIQCGAAGGVIL</sequence>
<protein>
    <submittedName>
        <fullName evidence="1">Uncharacterized protein</fullName>
    </submittedName>
</protein>
<dbReference type="EMBL" id="BMFZ01000001">
    <property type="protein sequence ID" value="GGA32769.1"/>
    <property type="molecule type" value="Genomic_DNA"/>
</dbReference>
<proteinExistence type="predicted"/>
<accession>A0ABQ1FY40</accession>